<dbReference type="Proteomes" id="UP001430306">
    <property type="component" value="Unassembled WGS sequence"/>
</dbReference>
<dbReference type="EMBL" id="JAJKFW010000006">
    <property type="protein sequence ID" value="MCC9641280.1"/>
    <property type="molecule type" value="Genomic_DNA"/>
</dbReference>
<dbReference type="InterPro" id="IPR011990">
    <property type="entry name" value="TPR-like_helical_dom_sf"/>
</dbReference>
<reference evidence="3" key="1">
    <citation type="submission" date="2021-11" db="EMBL/GenBank/DDBJ databases">
        <title>Genome sequence.</title>
        <authorList>
            <person name="Sun Q."/>
        </authorList>
    </citation>
    <scope>NUCLEOTIDE SEQUENCE</scope>
    <source>
        <strain evidence="3">JC740</strain>
    </source>
</reference>
<organism evidence="3 4">
    <name type="scientific">Rhodopirellula halodulae</name>
    <dbReference type="NCBI Taxonomy" id="2894198"/>
    <lineage>
        <taxon>Bacteria</taxon>
        <taxon>Pseudomonadati</taxon>
        <taxon>Planctomycetota</taxon>
        <taxon>Planctomycetia</taxon>
        <taxon>Pirellulales</taxon>
        <taxon>Pirellulaceae</taxon>
        <taxon>Rhodopirellula</taxon>
    </lineage>
</organism>
<dbReference type="PANTHER" id="PTHR16026:SF0">
    <property type="entry name" value="CARTILAGE ACIDIC PROTEIN 1"/>
    <property type="match status" value="1"/>
</dbReference>
<gene>
    <name evidence="3" type="ORF">LOC71_03265</name>
</gene>
<dbReference type="InterPro" id="IPR027039">
    <property type="entry name" value="Crtac1"/>
</dbReference>
<dbReference type="Gene3D" id="2.130.10.130">
    <property type="entry name" value="Integrin alpha, N-terminal"/>
    <property type="match status" value="2"/>
</dbReference>
<evidence type="ECO:0000256" key="1">
    <source>
        <dbReference type="ARBA" id="ARBA00022729"/>
    </source>
</evidence>
<protein>
    <submittedName>
        <fullName evidence="3">FG-GAP-like repeat-containing protein</fullName>
    </submittedName>
</protein>
<dbReference type="InterPro" id="IPR011519">
    <property type="entry name" value="UnbV_ASPIC"/>
</dbReference>
<keyword evidence="4" id="KW-1185">Reference proteome</keyword>
<keyword evidence="1" id="KW-0732">Signal</keyword>
<proteinExistence type="predicted"/>
<sequence>MSLRRLESIRMGMTPLVIVACMGTGCQRSNEPPSEEQLPFTRTPSLIDEAKEAMNADDTPTAVQRLTEHLIQEPSDTEAVWMLAQLAEEQGDLNKALELSESIASRNSPFVNEAATFSVDVALALKDDHRYELALRRWVDVTRDKAVAYDRLWKHLLRHGRTMEAAAIADRLVSQGQASRKHLMSLLFRGQSYPRPPEETNPNQPDWLEQHFAPGLGRARLYFDEGKFDLARDELEAFLADDATAESLDTACANALLGRTYAELQDDDQFVQWHANHDPPIEQHADYWSAIGCHHFSHREFESAVHALLVALQMNRTDLVNHQRLKQSLKAMDRIDWSDSFEARATLLNETHERSKELIGESHNIEALRHISQHLLQLGRPLESLSWTESSLSPSATTQRRQIAQQRKRLTSVPDLQKMMREDATLGLNPNDFAIKPISPSATSIAKTVTWNSPARKGLQIDIHNVASELELHFQWHTAETTDLSSIALYESLGGGVGVIDYDNDGRPDLYFAQGSGDPPAFRGTRTNQLFRNLGTRFESVETSTQTSDISYSQGIAVGDVNQDGWPDLLVGNIGRNRLFLNCGDGTFQDATERMLGLADRFTSSMAIADITGDALPDLFEVNYIQLEHAFDPPQFDHDGRELMQGPLSQLPQSDCWYRSNGHGAFVGEEISESIAASGTGLGVVITNMDAEPDMEVFIGNDARPNHLFPTHVGPSADVSYLRGVACGRFGMPTACMGIATGDFNRDGRFDIHISNFYGESDNLFLQTPSGVFRDAAPSRRLPERSNLYVGFGSKAIDVDADGWLDLVTTNGHIFDQSEEGQPFRQRPLLMKNESDSFSARTVSSTNYFDQPVLGRGLAKLDWNKDGRTDLVVTHLDAPAALLDLAPQVSGNWICLELIGCRSERDAIGAEVRIHTSHGRQVDWVTAGDGYLCSDEACLSFGIADCKQIQQVSVQWPSGNIQEWADLSANQRYLLIENCNEAFHR</sequence>
<dbReference type="RefSeq" id="WP_230271298.1">
    <property type="nucleotide sequence ID" value="NZ_JAJKFW010000006.1"/>
</dbReference>
<dbReference type="PROSITE" id="PS51257">
    <property type="entry name" value="PROKAR_LIPOPROTEIN"/>
    <property type="match status" value="1"/>
</dbReference>
<dbReference type="Pfam" id="PF07593">
    <property type="entry name" value="UnbV_ASPIC"/>
    <property type="match status" value="1"/>
</dbReference>
<dbReference type="PANTHER" id="PTHR16026">
    <property type="entry name" value="CARTILAGE ACIDIC PROTEIN 1"/>
    <property type="match status" value="1"/>
</dbReference>
<evidence type="ECO:0000313" key="4">
    <source>
        <dbReference type="Proteomes" id="UP001430306"/>
    </source>
</evidence>
<dbReference type="SUPFAM" id="SSF69318">
    <property type="entry name" value="Integrin alpha N-terminal domain"/>
    <property type="match status" value="1"/>
</dbReference>
<dbReference type="InterPro" id="IPR028994">
    <property type="entry name" value="Integrin_alpha_N"/>
</dbReference>
<comment type="caution">
    <text evidence="3">The sequence shown here is derived from an EMBL/GenBank/DDBJ whole genome shotgun (WGS) entry which is preliminary data.</text>
</comment>
<dbReference type="Pfam" id="PF13432">
    <property type="entry name" value="TPR_16"/>
    <property type="match status" value="1"/>
</dbReference>
<accession>A0ABS8NCM1</accession>
<dbReference type="Gene3D" id="1.25.40.10">
    <property type="entry name" value="Tetratricopeptide repeat domain"/>
    <property type="match status" value="1"/>
</dbReference>
<dbReference type="SUPFAM" id="SSF48452">
    <property type="entry name" value="TPR-like"/>
    <property type="match status" value="2"/>
</dbReference>
<evidence type="ECO:0000313" key="3">
    <source>
        <dbReference type="EMBL" id="MCC9641280.1"/>
    </source>
</evidence>
<name>A0ABS8NCM1_9BACT</name>
<dbReference type="Pfam" id="PF13517">
    <property type="entry name" value="FG-GAP_3"/>
    <property type="match status" value="1"/>
</dbReference>
<evidence type="ECO:0000259" key="2">
    <source>
        <dbReference type="Pfam" id="PF07593"/>
    </source>
</evidence>
<feature type="domain" description="ASPIC/UnbV" evidence="2">
    <location>
        <begin position="907"/>
        <end position="973"/>
    </location>
</feature>
<dbReference type="InterPro" id="IPR013517">
    <property type="entry name" value="FG-GAP"/>
</dbReference>